<dbReference type="AlphaFoldDB" id="A0A6A6ULC6"/>
<gene>
    <name evidence="10" type="ORF">BT63DRAFT_367828</name>
</gene>
<feature type="compositionally biased region" description="Pro residues" evidence="9">
    <location>
        <begin position="1"/>
        <end position="17"/>
    </location>
</feature>
<dbReference type="GO" id="GO:0005886">
    <property type="term" value="C:plasma membrane"/>
    <property type="evidence" value="ECO:0007669"/>
    <property type="project" value="UniProtKB-SubCell"/>
</dbReference>
<feature type="transmembrane region" description="Helical" evidence="8">
    <location>
        <begin position="165"/>
        <end position="186"/>
    </location>
</feature>
<feature type="transmembrane region" description="Helical" evidence="8">
    <location>
        <begin position="71"/>
        <end position="92"/>
    </location>
</feature>
<evidence type="ECO:0000256" key="2">
    <source>
        <dbReference type="ARBA" id="ARBA00004651"/>
    </source>
</evidence>
<name>A0A6A6ULC6_9PEZI</name>
<evidence type="ECO:0000256" key="5">
    <source>
        <dbReference type="ARBA" id="ARBA00022692"/>
    </source>
</evidence>
<evidence type="ECO:0000256" key="6">
    <source>
        <dbReference type="ARBA" id="ARBA00022989"/>
    </source>
</evidence>
<protein>
    <recommendedName>
        <fullName evidence="4 8">Protein PNS1</fullName>
    </recommendedName>
</protein>
<comment type="subcellular location">
    <subcellularLocation>
        <location evidence="2 8">Cell membrane</location>
        <topology evidence="2 8">Multi-pass membrane protein</topology>
    </subcellularLocation>
</comment>
<feature type="transmembrane region" description="Helical" evidence="8">
    <location>
        <begin position="112"/>
        <end position="132"/>
    </location>
</feature>
<dbReference type="Pfam" id="PF04515">
    <property type="entry name" value="Choline_transpo"/>
    <property type="match status" value="1"/>
</dbReference>
<keyword evidence="6 8" id="KW-1133">Transmembrane helix</keyword>
<dbReference type="PANTHER" id="PTHR12385:SF4">
    <property type="entry name" value="PROTEIN PNS1"/>
    <property type="match status" value="1"/>
</dbReference>
<organism evidence="10 11">
    <name type="scientific">Microthyrium microscopicum</name>
    <dbReference type="NCBI Taxonomy" id="703497"/>
    <lineage>
        <taxon>Eukaryota</taxon>
        <taxon>Fungi</taxon>
        <taxon>Dikarya</taxon>
        <taxon>Ascomycota</taxon>
        <taxon>Pezizomycotina</taxon>
        <taxon>Dothideomycetes</taxon>
        <taxon>Dothideomycetes incertae sedis</taxon>
        <taxon>Microthyriales</taxon>
        <taxon>Microthyriaceae</taxon>
        <taxon>Microthyrium</taxon>
    </lineage>
</organism>
<feature type="transmembrane region" description="Helical" evidence="8">
    <location>
        <begin position="433"/>
        <end position="454"/>
    </location>
</feature>
<feature type="transmembrane region" description="Helical" evidence="8">
    <location>
        <begin position="139"/>
        <end position="159"/>
    </location>
</feature>
<dbReference type="Proteomes" id="UP000799302">
    <property type="component" value="Unassembled WGS sequence"/>
</dbReference>
<evidence type="ECO:0000256" key="8">
    <source>
        <dbReference type="RuleBase" id="RU368066"/>
    </source>
</evidence>
<sequence length="499" mass="54513">MKYQPPPPTNYQQPPPNNYQQQDYNNSGQQYNAPSQPPPQYGYSAPNYDPNGEKQHFDQTFQVKKPKMNDLWAGILFLVVCAGFIAVSVIAFRGYNTNKNSKNSYAVNAKSGYLIILVILAAFVLSWGYIFLARLYPKVFIWVSGILNIVLGIATAILLLVRKQYAGGIIAALFAAFTVFAFITWIPRIPFSAFMLTTSINVSKKYGHVYLVSLIGGFLAAAFAAWFAASVAAISVHWGNSSSGTVAGLIFFMTFAAFWISEWLKATMQATISGVYGSWYFCSNNFPKGATRGAFKRTITYSFGSISLGSLITAIVNLLRQLCSIAQNNEAGQGNAAAAMALCVLGCLLSILDWVVNFVNRYAFITIALYGKSYFEAAKATWSLIKDRGFDALINLCLLGPVFSMGSVAVGFVCAILAFAYQEFIMDGFGTNGWSFAIVAFAFLIGSQICSIMVTPISTGVDTIFVAAAWDPEVLQRDHPDLYAQFLSVYPPLAHAINA</sequence>
<feature type="compositionally biased region" description="Low complexity" evidence="9">
    <location>
        <begin position="18"/>
        <end position="32"/>
    </location>
</feature>
<keyword evidence="11" id="KW-1185">Reference proteome</keyword>
<evidence type="ECO:0000256" key="4">
    <source>
        <dbReference type="ARBA" id="ARBA00015388"/>
    </source>
</evidence>
<proteinExistence type="inferred from homology"/>
<evidence type="ECO:0000256" key="9">
    <source>
        <dbReference type="SAM" id="MobiDB-lite"/>
    </source>
</evidence>
<evidence type="ECO:0000313" key="10">
    <source>
        <dbReference type="EMBL" id="KAF2673042.1"/>
    </source>
</evidence>
<evidence type="ECO:0000256" key="1">
    <source>
        <dbReference type="ARBA" id="ARBA00002957"/>
    </source>
</evidence>
<feature type="transmembrane region" description="Helical" evidence="8">
    <location>
        <begin position="336"/>
        <end position="356"/>
    </location>
</feature>
<keyword evidence="7 8" id="KW-0472">Membrane</keyword>
<feature type="transmembrane region" description="Helical" evidence="8">
    <location>
        <begin position="393"/>
        <end position="421"/>
    </location>
</feature>
<feature type="transmembrane region" description="Helical" evidence="8">
    <location>
        <begin position="241"/>
        <end position="260"/>
    </location>
</feature>
<accession>A0A6A6ULC6</accession>
<evidence type="ECO:0000313" key="11">
    <source>
        <dbReference type="Proteomes" id="UP000799302"/>
    </source>
</evidence>
<feature type="transmembrane region" description="Helical" evidence="8">
    <location>
        <begin position="207"/>
        <end position="229"/>
    </location>
</feature>
<reference evidence="10" key="1">
    <citation type="journal article" date="2020" name="Stud. Mycol.">
        <title>101 Dothideomycetes genomes: a test case for predicting lifestyles and emergence of pathogens.</title>
        <authorList>
            <person name="Haridas S."/>
            <person name="Albert R."/>
            <person name="Binder M."/>
            <person name="Bloem J."/>
            <person name="Labutti K."/>
            <person name="Salamov A."/>
            <person name="Andreopoulos B."/>
            <person name="Baker S."/>
            <person name="Barry K."/>
            <person name="Bills G."/>
            <person name="Bluhm B."/>
            <person name="Cannon C."/>
            <person name="Castanera R."/>
            <person name="Culley D."/>
            <person name="Daum C."/>
            <person name="Ezra D."/>
            <person name="Gonzalez J."/>
            <person name="Henrissat B."/>
            <person name="Kuo A."/>
            <person name="Liang C."/>
            <person name="Lipzen A."/>
            <person name="Lutzoni F."/>
            <person name="Magnuson J."/>
            <person name="Mondo S."/>
            <person name="Nolan M."/>
            <person name="Ohm R."/>
            <person name="Pangilinan J."/>
            <person name="Park H.-J."/>
            <person name="Ramirez L."/>
            <person name="Alfaro M."/>
            <person name="Sun H."/>
            <person name="Tritt A."/>
            <person name="Yoshinaga Y."/>
            <person name="Zwiers L.-H."/>
            <person name="Turgeon B."/>
            <person name="Goodwin S."/>
            <person name="Spatafora J."/>
            <person name="Crous P."/>
            <person name="Grigoriev I."/>
        </authorList>
    </citation>
    <scope>NUCLEOTIDE SEQUENCE</scope>
    <source>
        <strain evidence="10">CBS 115976</strain>
    </source>
</reference>
<dbReference type="OrthoDB" id="44736at2759"/>
<comment type="function">
    <text evidence="1 8">Probably involved in transport through the plasma membrane.</text>
</comment>
<evidence type="ECO:0000256" key="3">
    <source>
        <dbReference type="ARBA" id="ARBA00007168"/>
    </source>
</evidence>
<feature type="transmembrane region" description="Helical" evidence="8">
    <location>
        <begin position="298"/>
        <end position="316"/>
    </location>
</feature>
<keyword evidence="5 8" id="KW-0812">Transmembrane</keyword>
<dbReference type="GO" id="GO:0022857">
    <property type="term" value="F:transmembrane transporter activity"/>
    <property type="evidence" value="ECO:0007669"/>
    <property type="project" value="UniProtKB-UniRule"/>
</dbReference>
<dbReference type="PANTHER" id="PTHR12385">
    <property type="entry name" value="CHOLINE TRANSPORTER-LIKE (SLC FAMILY 44)"/>
    <property type="match status" value="1"/>
</dbReference>
<comment type="similarity">
    <text evidence="3 8">Belongs to the CTL (choline transporter-like) family.</text>
</comment>
<dbReference type="EMBL" id="MU004231">
    <property type="protein sequence ID" value="KAF2673042.1"/>
    <property type="molecule type" value="Genomic_DNA"/>
</dbReference>
<dbReference type="InterPro" id="IPR007603">
    <property type="entry name" value="Choline_transptr-like"/>
</dbReference>
<feature type="region of interest" description="Disordered" evidence="9">
    <location>
        <begin position="1"/>
        <end position="49"/>
    </location>
</feature>
<evidence type="ECO:0000256" key="7">
    <source>
        <dbReference type="ARBA" id="ARBA00023136"/>
    </source>
</evidence>